<dbReference type="Proteomes" id="UP000012174">
    <property type="component" value="Unassembled WGS sequence"/>
</dbReference>
<protein>
    <submittedName>
        <fullName evidence="3">Putative acyl-n-acyltransferase protein</fullName>
    </submittedName>
</protein>
<sequence>MGTPFIALQEPTKLDGWVRGKPHDDQPSHIPPVFRDAMEVRETVFVAEQGVPLEYELDADDPRSCHWVVYASVNQTTEPEQRDAGTGEVVRPRRSVTRSQPVGTLRVVPFPHPPHPRAGGWYVDNVLQERPPNDASPTNTTTSTRTTTTTTTITTDGGAETGGGGGATTLTKPQSAAEEERQTSALPFGPDRATTYHDGREPYVKIGRMAVIPEFRGHRISGQLWRAARAWLEAHPAYFNPSVTELGMDQLKAGVSSEIPKWGGLIVCHAQESVVKVYERWGFKIDEGMGKWYEEGIPHVGMAMRLNIKKTNPTV</sequence>
<proteinExistence type="predicted"/>
<dbReference type="eggNOG" id="ENOG502S8FT">
    <property type="taxonomic scope" value="Eukaryota"/>
</dbReference>
<feature type="compositionally biased region" description="Low complexity" evidence="1">
    <location>
        <begin position="138"/>
        <end position="158"/>
    </location>
</feature>
<accession>M7SWF5</accession>
<dbReference type="HOGENOM" id="CLU_056607_0_0_1"/>
<feature type="domain" description="N-acetyltransferase" evidence="2">
    <location>
        <begin position="193"/>
        <end position="307"/>
    </location>
</feature>
<reference evidence="4" key="1">
    <citation type="journal article" date="2013" name="Genome Announc.">
        <title>Draft genome sequence of the grapevine dieback fungus Eutypa lata UCR-EL1.</title>
        <authorList>
            <person name="Blanco-Ulate B."/>
            <person name="Rolshausen P.E."/>
            <person name="Cantu D."/>
        </authorList>
    </citation>
    <scope>NUCLEOTIDE SEQUENCE [LARGE SCALE GENOMIC DNA]</scope>
    <source>
        <strain evidence="4">UCR-EL1</strain>
    </source>
</reference>
<evidence type="ECO:0000313" key="3">
    <source>
        <dbReference type="EMBL" id="EMR61906.1"/>
    </source>
</evidence>
<organism evidence="3 4">
    <name type="scientific">Eutypa lata (strain UCR-EL1)</name>
    <name type="common">Grapevine dieback disease fungus</name>
    <name type="synonym">Eutypa armeniacae</name>
    <dbReference type="NCBI Taxonomy" id="1287681"/>
    <lineage>
        <taxon>Eukaryota</taxon>
        <taxon>Fungi</taxon>
        <taxon>Dikarya</taxon>
        <taxon>Ascomycota</taxon>
        <taxon>Pezizomycotina</taxon>
        <taxon>Sordariomycetes</taxon>
        <taxon>Xylariomycetidae</taxon>
        <taxon>Xylariales</taxon>
        <taxon>Diatrypaceae</taxon>
        <taxon>Eutypa</taxon>
    </lineage>
</organism>
<feature type="region of interest" description="Disordered" evidence="1">
    <location>
        <begin position="78"/>
        <end position="98"/>
    </location>
</feature>
<dbReference type="CDD" id="cd04301">
    <property type="entry name" value="NAT_SF"/>
    <property type="match status" value="1"/>
</dbReference>
<keyword evidence="3" id="KW-0012">Acyltransferase</keyword>
<dbReference type="AlphaFoldDB" id="M7SWF5"/>
<keyword evidence="3" id="KW-0808">Transferase</keyword>
<dbReference type="EMBL" id="KB707521">
    <property type="protein sequence ID" value="EMR61906.1"/>
    <property type="molecule type" value="Genomic_DNA"/>
</dbReference>
<evidence type="ECO:0000313" key="4">
    <source>
        <dbReference type="Proteomes" id="UP000012174"/>
    </source>
</evidence>
<dbReference type="OrthoDB" id="329272at2759"/>
<gene>
    <name evidence="3" type="ORF">UCREL1_11156</name>
</gene>
<dbReference type="STRING" id="1287681.M7SWF5"/>
<keyword evidence="4" id="KW-1185">Reference proteome</keyword>
<evidence type="ECO:0000256" key="1">
    <source>
        <dbReference type="SAM" id="MobiDB-lite"/>
    </source>
</evidence>
<name>M7SWF5_EUTLA</name>
<dbReference type="KEGG" id="ela:UCREL1_11156"/>
<dbReference type="SUPFAM" id="SSF55729">
    <property type="entry name" value="Acyl-CoA N-acyltransferases (Nat)"/>
    <property type="match status" value="2"/>
</dbReference>
<dbReference type="InterPro" id="IPR016181">
    <property type="entry name" value="Acyl_CoA_acyltransferase"/>
</dbReference>
<dbReference type="GO" id="GO:0016747">
    <property type="term" value="F:acyltransferase activity, transferring groups other than amino-acyl groups"/>
    <property type="evidence" value="ECO:0007669"/>
    <property type="project" value="InterPro"/>
</dbReference>
<dbReference type="GO" id="GO:0006048">
    <property type="term" value="P:UDP-N-acetylglucosamine biosynthetic process"/>
    <property type="evidence" value="ECO:0007669"/>
    <property type="project" value="UniProtKB-UniPathway"/>
</dbReference>
<dbReference type="OMA" id="RSCHWVV"/>
<evidence type="ECO:0000259" key="2">
    <source>
        <dbReference type="PROSITE" id="PS51186"/>
    </source>
</evidence>
<dbReference type="PROSITE" id="PS51186">
    <property type="entry name" value="GNAT"/>
    <property type="match status" value="1"/>
</dbReference>
<dbReference type="Gene3D" id="3.40.630.30">
    <property type="match status" value="1"/>
</dbReference>
<feature type="region of interest" description="Disordered" evidence="1">
    <location>
        <begin position="129"/>
        <end position="197"/>
    </location>
</feature>
<dbReference type="UniPathway" id="UPA00113">
    <property type="reaction ID" value="UER00529"/>
</dbReference>
<dbReference type="InterPro" id="IPR000182">
    <property type="entry name" value="GNAT_dom"/>
</dbReference>